<accession>A0A3E2N9Z7</accession>
<dbReference type="SUPFAM" id="SSF53041">
    <property type="entry name" value="Resolvase-like"/>
    <property type="match status" value="1"/>
</dbReference>
<dbReference type="PANTHER" id="PTHR30461:SF23">
    <property type="entry name" value="DNA RECOMBINASE-RELATED"/>
    <property type="match status" value="1"/>
</dbReference>
<dbReference type="InterPro" id="IPR011109">
    <property type="entry name" value="DNA_bind_recombinase_dom"/>
</dbReference>
<dbReference type="SMART" id="SM00857">
    <property type="entry name" value="Resolvase"/>
    <property type="match status" value="1"/>
</dbReference>
<protein>
    <submittedName>
        <fullName evidence="3">Recombinase</fullName>
    </submittedName>
</protein>
<proteinExistence type="predicted"/>
<comment type="caution">
    <text evidence="3">The sequence shown here is derived from an EMBL/GenBank/DDBJ whole genome shotgun (WGS) entry which is preliminary data.</text>
</comment>
<dbReference type="InterPro" id="IPR025827">
    <property type="entry name" value="Zn_ribbon_recom_dom"/>
</dbReference>
<dbReference type="InterPro" id="IPR050639">
    <property type="entry name" value="SSR_resolvase"/>
</dbReference>
<evidence type="ECO:0000313" key="4">
    <source>
        <dbReference type="Proteomes" id="UP000260680"/>
    </source>
</evidence>
<feature type="domain" description="Resolvase/invertase-type recombinase catalytic" evidence="1">
    <location>
        <begin position="22"/>
        <end position="175"/>
    </location>
</feature>
<dbReference type="GO" id="GO:0000150">
    <property type="term" value="F:DNA strand exchange activity"/>
    <property type="evidence" value="ECO:0007669"/>
    <property type="project" value="InterPro"/>
</dbReference>
<dbReference type="PROSITE" id="PS51736">
    <property type="entry name" value="RECOMBINASES_3"/>
    <property type="match status" value="1"/>
</dbReference>
<dbReference type="Gene3D" id="3.40.50.1390">
    <property type="entry name" value="Resolvase, N-terminal catalytic domain"/>
    <property type="match status" value="1"/>
</dbReference>
<dbReference type="GO" id="GO:0003677">
    <property type="term" value="F:DNA binding"/>
    <property type="evidence" value="ECO:0007669"/>
    <property type="project" value="InterPro"/>
</dbReference>
<reference evidence="3 4" key="1">
    <citation type="submission" date="2018-07" db="EMBL/GenBank/DDBJ databases">
        <title>New species, Clostridium PI-S10-A1B.</title>
        <authorList>
            <person name="Krishna G."/>
            <person name="Summeta K."/>
            <person name="Shikha S."/>
            <person name="Prabhu P.B."/>
            <person name="Suresh K."/>
        </authorList>
    </citation>
    <scope>NUCLEOTIDE SEQUENCE [LARGE SCALE GENOMIC DNA]</scope>
    <source>
        <strain evidence="3 4">PI-S10-A1B</strain>
    </source>
</reference>
<feature type="domain" description="Recombinase" evidence="2">
    <location>
        <begin position="183"/>
        <end position="323"/>
    </location>
</feature>
<dbReference type="PROSITE" id="PS51737">
    <property type="entry name" value="RECOMBINASE_DNA_BIND"/>
    <property type="match status" value="1"/>
</dbReference>
<evidence type="ECO:0000259" key="1">
    <source>
        <dbReference type="PROSITE" id="PS51736"/>
    </source>
</evidence>
<dbReference type="PANTHER" id="PTHR30461">
    <property type="entry name" value="DNA-INVERTASE FROM LAMBDOID PROPHAGE"/>
    <property type="match status" value="1"/>
</dbReference>
<dbReference type="OrthoDB" id="1094757at2"/>
<evidence type="ECO:0000313" key="3">
    <source>
        <dbReference type="EMBL" id="RFZ77839.1"/>
    </source>
</evidence>
<dbReference type="Pfam" id="PF07508">
    <property type="entry name" value="Recombinase"/>
    <property type="match status" value="1"/>
</dbReference>
<dbReference type="Pfam" id="PF00239">
    <property type="entry name" value="Resolvase"/>
    <property type="match status" value="1"/>
</dbReference>
<evidence type="ECO:0000259" key="2">
    <source>
        <dbReference type="PROSITE" id="PS51737"/>
    </source>
</evidence>
<dbReference type="AlphaFoldDB" id="A0A3E2N9Z7"/>
<dbReference type="EMBL" id="QOHO01000052">
    <property type="protein sequence ID" value="RFZ77839.1"/>
    <property type="molecule type" value="Genomic_DNA"/>
</dbReference>
<name>A0A3E2N9Z7_9FIRM</name>
<dbReference type="Pfam" id="PF13408">
    <property type="entry name" value="Zn_ribbon_recom"/>
    <property type="match status" value="1"/>
</dbReference>
<dbReference type="Proteomes" id="UP000260680">
    <property type="component" value="Unassembled WGS sequence"/>
</dbReference>
<dbReference type="InterPro" id="IPR038109">
    <property type="entry name" value="DNA_bind_recomb_sf"/>
</dbReference>
<organism evidence="3 4">
    <name type="scientific">Lacrimispora amygdalina</name>
    <dbReference type="NCBI Taxonomy" id="253257"/>
    <lineage>
        <taxon>Bacteria</taxon>
        <taxon>Bacillati</taxon>
        <taxon>Bacillota</taxon>
        <taxon>Clostridia</taxon>
        <taxon>Lachnospirales</taxon>
        <taxon>Lachnospiraceae</taxon>
        <taxon>Lacrimispora</taxon>
    </lineage>
</organism>
<sequence>MARTSRKQIDSIAHVPHETIWDTCIYGRLSDEDERKKENDSIGNQISMLERYIAERPYLKLTSVFKDVNQTGTNFDRPGFNEMMDAIKGGKINCIVVKDLSRFGRNYIETGTYLEKILPFFNVRFISVNDGYDSLNANSQDEGYAVPLKNLIHDIYARDISQKTKSGLAVMRSKGEFTGCVAAYGYLKTDGNRLVIDEETAPVVRNIFKWAADGMGDMCIAQKLNALSIPSPSHYRYMKGILKNERYANMRYWYKSAVRRILINPVYLGHMVQGKTKSDLWGKGGCVELPQDQWVEIKNTHEPLVDEETFLAVRQIKQERESSERKEMEPGRSNILKGLVFCGDCKRSMKRRKMPKSNGSALYYFSCATYEDIAKNDCVRKRMDEPDLLSILYTAIRKQIDLAVDMDRMVSKLNAKEGFCQHQSEVDAEITETEKKLSRLSMLRSSLYEDYQEKLLDEAEYLFTKAKYEKDVTLLRSRLDELSMQKHRLDTMLTPQNPWITALKKFKKNKAITGEMISELIERVEIFSDQSVSICFRYRDEFESLLGFIEAESEVRVS</sequence>
<gene>
    <name evidence="3" type="ORF">DS742_16450</name>
</gene>
<dbReference type="InterPro" id="IPR036162">
    <property type="entry name" value="Resolvase-like_N_sf"/>
</dbReference>
<dbReference type="Gene3D" id="3.90.1750.20">
    <property type="entry name" value="Putative Large Serine Recombinase, Chain B, Domain 2"/>
    <property type="match status" value="1"/>
</dbReference>
<dbReference type="InterPro" id="IPR006119">
    <property type="entry name" value="Resolv_N"/>
</dbReference>
<dbReference type="RefSeq" id="WP_117418070.1">
    <property type="nucleotide sequence ID" value="NZ_QOHO01000052.1"/>
</dbReference>